<keyword evidence="5" id="KW-0333">Golgi apparatus</keyword>
<gene>
    <name evidence="7" type="ORF">P3X46_028901</name>
</gene>
<dbReference type="PANTHER" id="PTHR11062">
    <property type="entry name" value="EXOSTOSIN HEPARAN SULFATE GLYCOSYLTRANSFERASE -RELATED"/>
    <property type="match status" value="1"/>
</dbReference>
<evidence type="ECO:0000256" key="2">
    <source>
        <dbReference type="ARBA" id="ARBA00010271"/>
    </source>
</evidence>
<dbReference type="InterPro" id="IPR004263">
    <property type="entry name" value="Exostosin"/>
</dbReference>
<keyword evidence="8" id="KW-1185">Reference proteome</keyword>
<keyword evidence="3" id="KW-0808">Transferase</keyword>
<sequence>MNINVTGNPIDNFFVGGDWDKYLDEISKVRKELKPDNQIHLTENEAQSINKVFDRGNEEESDKLVGSKENGVESVPVEEKIIEEVTEQEETMEDRTAGVEPNSDSDFESCSGRYIYVHDLPSQFNEDLIKHCRSLSEWSNMCPFISNFGLGPRLKNSERVLLNTGWFETNQFMLEVIFHNRMKQYKCLTNDSSLASAIFVPYYAGLDVVRYLWNSHRLMRDYYSLNLVKWLRETPEWKRLWGRDHFLVAGRITWDFRRLTNGDSDWGNRLMLLPESKNMTMLTIESSPWSQNDFAIPYPTYFHPSSDDEVFQWQNKMRRMKRRFLFSFAGGPRPNVTNSIRGEIIDQCQATRRKCKMLECVPGSNKCYKPVYVMKIFETSTFCLQPPGDSYTRRSTFDSILAGCIPVFFHPGSAYVQYLWHLPKDYTKYSVFIPANEVKNGKASIERILSRIPKAKILAMRDQVIKLIPGVVYADPRSTLETLEDAFDITIDGVLERIEQTRRDISEGKDVSDNGEEFTWKKTLFGTVGEHEWDPFFARS</sequence>
<organism evidence="7 8">
    <name type="scientific">Hevea brasiliensis</name>
    <name type="common">Para rubber tree</name>
    <name type="synonym">Siphonia brasiliensis</name>
    <dbReference type="NCBI Taxonomy" id="3981"/>
    <lineage>
        <taxon>Eukaryota</taxon>
        <taxon>Viridiplantae</taxon>
        <taxon>Streptophyta</taxon>
        <taxon>Embryophyta</taxon>
        <taxon>Tracheophyta</taxon>
        <taxon>Spermatophyta</taxon>
        <taxon>Magnoliopsida</taxon>
        <taxon>eudicotyledons</taxon>
        <taxon>Gunneridae</taxon>
        <taxon>Pentapetalae</taxon>
        <taxon>rosids</taxon>
        <taxon>fabids</taxon>
        <taxon>Malpighiales</taxon>
        <taxon>Euphorbiaceae</taxon>
        <taxon>Crotonoideae</taxon>
        <taxon>Micrandreae</taxon>
        <taxon>Hevea</taxon>
    </lineage>
</organism>
<evidence type="ECO:0000256" key="5">
    <source>
        <dbReference type="ARBA" id="ARBA00023034"/>
    </source>
</evidence>
<proteinExistence type="inferred from homology"/>
<feature type="domain" description="Exostosin GT47" evidence="6">
    <location>
        <begin position="109"/>
        <end position="445"/>
    </location>
</feature>
<keyword evidence="4" id="KW-0812">Transmembrane</keyword>
<evidence type="ECO:0000256" key="1">
    <source>
        <dbReference type="ARBA" id="ARBA00004323"/>
    </source>
</evidence>
<evidence type="ECO:0000259" key="6">
    <source>
        <dbReference type="Pfam" id="PF03016"/>
    </source>
</evidence>
<comment type="similarity">
    <text evidence="2">Belongs to the glycosyltransferase 47 family.</text>
</comment>
<reference evidence="7" key="1">
    <citation type="journal article" date="2023" name="Plant Biotechnol. J.">
        <title>Chromosome-level wild Hevea brasiliensis genome provides new tools for genomic-assisted breeding and valuable loci to elevate rubber yield.</title>
        <authorList>
            <person name="Cheng H."/>
            <person name="Song X."/>
            <person name="Hu Y."/>
            <person name="Wu T."/>
            <person name="Yang Q."/>
            <person name="An Z."/>
            <person name="Feng S."/>
            <person name="Deng Z."/>
            <person name="Wu W."/>
            <person name="Zeng X."/>
            <person name="Tu M."/>
            <person name="Wang X."/>
            <person name="Huang H."/>
        </authorList>
    </citation>
    <scope>NUCLEOTIDE SEQUENCE</scope>
    <source>
        <strain evidence="7">MT/VB/25A 57/8</strain>
    </source>
</reference>
<dbReference type="InterPro" id="IPR040911">
    <property type="entry name" value="Exostosin_GT47"/>
</dbReference>
<protein>
    <recommendedName>
        <fullName evidence="6">Exostosin GT47 domain-containing protein</fullName>
    </recommendedName>
</protein>
<dbReference type="Proteomes" id="UP001174677">
    <property type="component" value="Chromosome 16"/>
</dbReference>
<evidence type="ECO:0000313" key="8">
    <source>
        <dbReference type="Proteomes" id="UP001174677"/>
    </source>
</evidence>
<comment type="caution">
    <text evidence="7">The sequence shown here is derived from an EMBL/GenBank/DDBJ whole genome shotgun (WGS) entry which is preliminary data.</text>
</comment>
<accession>A0ABQ9KQL4</accession>
<name>A0ABQ9KQL4_HEVBR</name>
<dbReference type="PANTHER" id="PTHR11062:SF282">
    <property type="entry name" value="XYLOGLUCAN GALACTOSYLTRANSFERASE GT11-RELATED"/>
    <property type="match status" value="1"/>
</dbReference>
<comment type="subcellular location">
    <subcellularLocation>
        <location evidence="1">Golgi apparatus membrane</location>
        <topology evidence="1">Single-pass type II membrane protein</topology>
    </subcellularLocation>
</comment>
<keyword evidence="4" id="KW-0735">Signal-anchor</keyword>
<dbReference type="Pfam" id="PF03016">
    <property type="entry name" value="Exostosin_GT47"/>
    <property type="match status" value="1"/>
</dbReference>
<dbReference type="EMBL" id="JARPOI010000016">
    <property type="protein sequence ID" value="KAJ9146665.1"/>
    <property type="molecule type" value="Genomic_DNA"/>
</dbReference>
<evidence type="ECO:0000313" key="7">
    <source>
        <dbReference type="EMBL" id="KAJ9146665.1"/>
    </source>
</evidence>
<evidence type="ECO:0000256" key="3">
    <source>
        <dbReference type="ARBA" id="ARBA00022676"/>
    </source>
</evidence>
<evidence type="ECO:0000256" key="4">
    <source>
        <dbReference type="ARBA" id="ARBA00022968"/>
    </source>
</evidence>
<keyword evidence="3" id="KW-0328">Glycosyltransferase</keyword>